<dbReference type="PANTHER" id="PTHR33446:SF2">
    <property type="entry name" value="PROTEIN TONB"/>
    <property type="match status" value="1"/>
</dbReference>
<dbReference type="AlphaFoldDB" id="A0A1V9EKW3"/>
<protein>
    <submittedName>
        <fullName evidence="12">Energy transducer TonB</fullName>
    </submittedName>
</protein>
<keyword evidence="7" id="KW-0653">Protein transport</keyword>
<dbReference type="InterPro" id="IPR051045">
    <property type="entry name" value="TonB-dependent_transducer"/>
</dbReference>
<dbReference type="PRINTS" id="PR01374">
    <property type="entry name" value="TONBPROTEIN"/>
</dbReference>
<name>A0A1V9EKW3_9BACT</name>
<keyword evidence="5" id="KW-0997">Cell inner membrane</keyword>
<dbReference type="GO" id="GO:0030288">
    <property type="term" value="C:outer membrane-bounded periplasmic space"/>
    <property type="evidence" value="ECO:0007669"/>
    <property type="project" value="InterPro"/>
</dbReference>
<evidence type="ECO:0000256" key="9">
    <source>
        <dbReference type="ARBA" id="ARBA00023136"/>
    </source>
</evidence>
<evidence type="ECO:0000256" key="5">
    <source>
        <dbReference type="ARBA" id="ARBA00022519"/>
    </source>
</evidence>
<evidence type="ECO:0000313" key="12">
    <source>
        <dbReference type="EMBL" id="OQP46779.1"/>
    </source>
</evidence>
<dbReference type="InterPro" id="IPR003538">
    <property type="entry name" value="TonB"/>
</dbReference>
<dbReference type="GO" id="GO:0031992">
    <property type="term" value="F:energy transducer activity"/>
    <property type="evidence" value="ECO:0007669"/>
    <property type="project" value="InterPro"/>
</dbReference>
<evidence type="ECO:0000256" key="1">
    <source>
        <dbReference type="ARBA" id="ARBA00004383"/>
    </source>
</evidence>
<comment type="caution">
    <text evidence="12">The sequence shown here is derived from an EMBL/GenBank/DDBJ whole genome shotgun (WGS) entry which is preliminary data.</text>
</comment>
<dbReference type="EMBL" id="LWBP01000243">
    <property type="protein sequence ID" value="OQP46779.1"/>
    <property type="molecule type" value="Genomic_DNA"/>
</dbReference>
<keyword evidence="9 10" id="KW-0472">Membrane</keyword>
<feature type="transmembrane region" description="Helical" evidence="10">
    <location>
        <begin position="36"/>
        <end position="56"/>
    </location>
</feature>
<proteinExistence type="inferred from homology"/>
<evidence type="ECO:0000256" key="7">
    <source>
        <dbReference type="ARBA" id="ARBA00022927"/>
    </source>
</evidence>
<evidence type="ECO:0000256" key="2">
    <source>
        <dbReference type="ARBA" id="ARBA00006555"/>
    </source>
</evidence>
<organism evidence="12 13">
    <name type="scientific">Niastella populi</name>
    <dbReference type="NCBI Taxonomy" id="550983"/>
    <lineage>
        <taxon>Bacteria</taxon>
        <taxon>Pseudomonadati</taxon>
        <taxon>Bacteroidota</taxon>
        <taxon>Chitinophagia</taxon>
        <taxon>Chitinophagales</taxon>
        <taxon>Chitinophagaceae</taxon>
        <taxon>Niastella</taxon>
    </lineage>
</organism>
<dbReference type="PANTHER" id="PTHR33446">
    <property type="entry name" value="PROTEIN TONB-RELATED"/>
    <property type="match status" value="1"/>
</dbReference>
<dbReference type="InterPro" id="IPR006260">
    <property type="entry name" value="TonB/TolA_C"/>
</dbReference>
<dbReference type="GO" id="GO:0015891">
    <property type="term" value="P:siderophore transport"/>
    <property type="evidence" value="ECO:0007669"/>
    <property type="project" value="InterPro"/>
</dbReference>
<keyword evidence="8 10" id="KW-1133">Transmembrane helix</keyword>
<keyword evidence="13" id="KW-1185">Reference proteome</keyword>
<dbReference type="RefSeq" id="WP_081171000.1">
    <property type="nucleotide sequence ID" value="NZ_LWBP01000243.1"/>
</dbReference>
<dbReference type="SUPFAM" id="SSF74653">
    <property type="entry name" value="TolA/TonB C-terminal domain"/>
    <property type="match status" value="1"/>
</dbReference>
<gene>
    <name evidence="12" type="ORF">A4R26_08705</name>
</gene>
<dbReference type="STRING" id="550983.A4R26_08705"/>
<reference evidence="13" key="1">
    <citation type="submission" date="2016-04" db="EMBL/GenBank/DDBJ databases">
        <authorList>
            <person name="Chen L."/>
            <person name="Zhuang W."/>
            <person name="Wang G."/>
        </authorList>
    </citation>
    <scope>NUCLEOTIDE SEQUENCE [LARGE SCALE GENOMIC DNA]</scope>
    <source>
        <strain evidence="13">208</strain>
    </source>
</reference>
<dbReference type="Pfam" id="PF03544">
    <property type="entry name" value="TonB_C"/>
    <property type="match status" value="1"/>
</dbReference>
<dbReference type="GO" id="GO:0015031">
    <property type="term" value="P:protein transport"/>
    <property type="evidence" value="ECO:0007669"/>
    <property type="project" value="UniProtKB-KW"/>
</dbReference>
<comment type="similarity">
    <text evidence="2">Belongs to the TonB family.</text>
</comment>
<keyword evidence="3" id="KW-0813">Transport</keyword>
<dbReference type="PROSITE" id="PS52015">
    <property type="entry name" value="TONB_CTD"/>
    <property type="match status" value="1"/>
</dbReference>
<evidence type="ECO:0000256" key="4">
    <source>
        <dbReference type="ARBA" id="ARBA00022475"/>
    </source>
</evidence>
<dbReference type="Proteomes" id="UP000192276">
    <property type="component" value="Unassembled WGS sequence"/>
</dbReference>
<dbReference type="Gene3D" id="3.30.1150.10">
    <property type="match status" value="1"/>
</dbReference>
<sequence>MEKSTILTADVLDILFEGRNKAYGAYDLRKTYNKRMTVSITVMLSSVCLMSMGFAFSGKKGKAAGDIIQSDTVTLIVIEPPVKPIEPPPPPALKPPAPPQDLNIKTLKNTVYKIVQDNQVSENERPPEVKDLETARIGAFNSIGGEDEGLVIAPPGDPKGTTGVTEIKRDDEDDDGIFVSVQIESEYPGGTSAWQRFLNRNLRYPQDAIDQGVEGFVTVQFVVDKEGNVSNVEAVSGPAELRAEAIRVIKKSGKWTPAIQNGRQVKSYKKQPIGFRLNVD</sequence>
<evidence type="ECO:0000256" key="10">
    <source>
        <dbReference type="SAM" id="Phobius"/>
    </source>
</evidence>
<accession>A0A1V9EKW3</accession>
<evidence type="ECO:0000313" key="13">
    <source>
        <dbReference type="Proteomes" id="UP000192276"/>
    </source>
</evidence>
<evidence type="ECO:0000256" key="8">
    <source>
        <dbReference type="ARBA" id="ARBA00022989"/>
    </source>
</evidence>
<dbReference type="NCBIfam" id="TIGR01352">
    <property type="entry name" value="tonB_Cterm"/>
    <property type="match status" value="1"/>
</dbReference>
<dbReference type="OrthoDB" id="1039448at2"/>
<feature type="domain" description="TonB C-terminal" evidence="11">
    <location>
        <begin position="189"/>
        <end position="280"/>
    </location>
</feature>
<keyword evidence="6 10" id="KW-0812">Transmembrane</keyword>
<dbReference type="GO" id="GO:0055085">
    <property type="term" value="P:transmembrane transport"/>
    <property type="evidence" value="ECO:0007669"/>
    <property type="project" value="InterPro"/>
</dbReference>
<evidence type="ECO:0000256" key="3">
    <source>
        <dbReference type="ARBA" id="ARBA00022448"/>
    </source>
</evidence>
<evidence type="ECO:0000259" key="11">
    <source>
        <dbReference type="PROSITE" id="PS52015"/>
    </source>
</evidence>
<dbReference type="GO" id="GO:0098797">
    <property type="term" value="C:plasma membrane protein complex"/>
    <property type="evidence" value="ECO:0007669"/>
    <property type="project" value="TreeGrafter"/>
</dbReference>
<evidence type="ECO:0000256" key="6">
    <source>
        <dbReference type="ARBA" id="ARBA00022692"/>
    </source>
</evidence>
<comment type="subcellular location">
    <subcellularLocation>
        <location evidence="1">Cell inner membrane</location>
        <topology evidence="1">Single-pass membrane protein</topology>
        <orientation evidence="1">Periplasmic side</orientation>
    </subcellularLocation>
</comment>
<dbReference type="InterPro" id="IPR037682">
    <property type="entry name" value="TonB_C"/>
</dbReference>
<keyword evidence="4" id="KW-1003">Cell membrane</keyword>